<dbReference type="Gene3D" id="1.10.1580.20">
    <property type="entry name" value="Protein of unknown function DUF1040"/>
    <property type="match status" value="2"/>
</dbReference>
<comment type="caution">
    <text evidence="1">The sequence shown here is derived from an EMBL/GenBank/DDBJ whole genome shotgun (WGS) entry which is preliminary data.</text>
</comment>
<dbReference type="Proteomes" id="UP001157353">
    <property type="component" value="Unassembled WGS sequence"/>
</dbReference>
<organism evidence="1 2">
    <name type="scientific">Psychromonas marina</name>
    <dbReference type="NCBI Taxonomy" id="88364"/>
    <lineage>
        <taxon>Bacteria</taxon>
        <taxon>Pseudomonadati</taxon>
        <taxon>Pseudomonadota</taxon>
        <taxon>Gammaproteobacteria</taxon>
        <taxon>Alteromonadales</taxon>
        <taxon>Psychromonadaceae</taxon>
        <taxon>Psychromonas</taxon>
    </lineage>
</organism>
<gene>
    <name evidence="1" type="ORF">GCM10007916_14860</name>
</gene>
<protein>
    <submittedName>
        <fullName evidence="1">Uncharacterized protein</fullName>
    </submittedName>
</protein>
<dbReference type="EMBL" id="BSPQ01000004">
    <property type="protein sequence ID" value="GLS90419.1"/>
    <property type="molecule type" value="Genomic_DNA"/>
</dbReference>
<keyword evidence="2" id="KW-1185">Reference proteome</keyword>
<name>A0ABQ6DZ35_9GAMM</name>
<dbReference type="InterPro" id="IPR009383">
    <property type="entry name" value="DUF1040"/>
</dbReference>
<dbReference type="Pfam" id="PF06288">
    <property type="entry name" value="DUF1040"/>
    <property type="match status" value="2"/>
</dbReference>
<proteinExistence type="predicted"/>
<dbReference type="InterPro" id="IPR038134">
    <property type="entry name" value="YihD_sf"/>
</dbReference>
<accession>A0ABQ6DZ35</accession>
<reference evidence="2" key="1">
    <citation type="journal article" date="2019" name="Int. J. Syst. Evol. Microbiol.">
        <title>The Global Catalogue of Microorganisms (GCM) 10K type strain sequencing project: providing services to taxonomists for standard genome sequencing and annotation.</title>
        <authorList>
            <consortium name="The Broad Institute Genomics Platform"/>
            <consortium name="The Broad Institute Genome Sequencing Center for Infectious Disease"/>
            <person name="Wu L."/>
            <person name="Ma J."/>
        </authorList>
    </citation>
    <scope>NUCLEOTIDE SEQUENCE [LARGE SCALE GENOMIC DNA]</scope>
    <source>
        <strain evidence="2">NBRC 103166</strain>
    </source>
</reference>
<evidence type="ECO:0000313" key="2">
    <source>
        <dbReference type="Proteomes" id="UP001157353"/>
    </source>
</evidence>
<dbReference type="RefSeq" id="WP_348532703.1">
    <property type="nucleotide sequence ID" value="NZ_BSPQ01000004.1"/>
</dbReference>
<sequence>MHNSHIDELIKLLKPIWLKNKELTFLELLTLINKEAGSAQPLGNLSDEAIITYLQALQTKSNETVHLVDEVLELLAPYWIKNNELSLMALLALLQKQSGFSDTLDKLTDSVIIYHLKMDQTEEGEMIPGIKKDCEDDFQTALLKARGLI</sequence>
<evidence type="ECO:0000313" key="1">
    <source>
        <dbReference type="EMBL" id="GLS90419.1"/>
    </source>
</evidence>